<dbReference type="RefSeq" id="WP_163645404.1">
    <property type="nucleotide sequence ID" value="NZ_CP042908.1"/>
</dbReference>
<dbReference type="Gene3D" id="3.30.70.20">
    <property type="match status" value="1"/>
</dbReference>
<feature type="domain" description="4Fe-4S ferredoxin-type" evidence="1">
    <location>
        <begin position="446"/>
        <end position="475"/>
    </location>
</feature>
<protein>
    <submittedName>
        <fullName evidence="2">Phosphoadenosine phosphosulfate reductase family protein</fullName>
    </submittedName>
</protein>
<evidence type="ECO:0000313" key="2">
    <source>
        <dbReference type="EMBL" id="QIB90644.1"/>
    </source>
</evidence>
<organism evidence="2 3">
    <name type="scientific">Methanosarcina mazei</name>
    <name type="common">Methanosarcina frisia</name>
    <dbReference type="NCBI Taxonomy" id="2209"/>
    <lineage>
        <taxon>Archaea</taxon>
        <taxon>Methanobacteriati</taxon>
        <taxon>Methanobacteriota</taxon>
        <taxon>Stenosarchaea group</taxon>
        <taxon>Methanomicrobia</taxon>
        <taxon>Methanosarcinales</taxon>
        <taxon>Methanosarcinaceae</taxon>
        <taxon>Methanosarcina</taxon>
    </lineage>
</organism>
<dbReference type="GO" id="GO:0016491">
    <property type="term" value="F:oxidoreductase activity"/>
    <property type="evidence" value="ECO:0007669"/>
    <property type="project" value="UniProtKB-ARBA"/>
</dbReference>
<dbReference type="InterPro" id="IPR014729">
    <property type="entry name" value="Rossmann-like_a/b/a_fold"/>
</dbReference>
<dbReference type="EMBL" id="CP042908">
    <property type="protein sequence ID" value="QIB90644.1"/>
    <property type="molecule type" value="Genomic_DNA"/>
</dbReference>
<dbReference type="SUPFAM" id="SSF54862">
    <property type="entry name" value="4Fe-4S ferredoxins"/>
    <property type="match status" value="1"/>
</dbReference>
<proteinExistence type="predicted"/>
<dbReference type="SUPFAM" id="SSF52402">
    <property type="entry name" value="Adenine nucleotide alpha hydrolases-like"/>
    <property type="match status" value="1"/>
</dbReference>
<dbReference type="Gene3D" id="3.40.50.620">
    <property type="entry name" value="HUPs"/>
    <property type="match status" value="1"/>
</dbReference>
<dbReference type="InterPro" id="IPR050128">
    <property type="entry name" value="Sulfate_adenylyltrnsfr_sub2"/>
</dbReference>
<accession>A0A6C0VJ48</accession>
<evidence type="ECO:0000259" key="1">
    <source>
        <dbReference type="PROSITE" id="PS51379"/>
    </source>
</evidence>
<name>A0A6C0VJ48_METMZ</name>
<dbReference type="AlphaFoldDB" id="A0A6C0VJ48"/>
<dbReference type="GeneID" id="44086630"/>
<dbReference type="Proteomes" id="UP000467371">
    <property type="component" value="Chromosome"/>
</dbReference>
<dbReference type="PROSITE" id="PS51379">
    <property type="entry name" value="4FE4S_FER_2"/>
    <property type="match status" value="1"/>
</dbReference>
<dbReference type="InterPro" id="IPR017900">
    <property type="entry name" value="4Fe4S_Fe_S_CS"/>
</dbReference>
<dbReference type="PANTHER" id="PTHR43196:SF2">
    <property type="entry name" value="PHOSPHOADENOSINE PHOSPHOSULFATE REDUCTASE"/>
    <property type="match status" value="1"/>
</dbReference>
<gene>
    <name evidence="2" type="ORF">FQU78_05795</name>
</gene>
<dbReference type="InterPro" id="IPR017896">
    <property type="entry name" value="4Fe4S_Fe-S-bd"/>
</dbReference>
<sequence length="783" mass="90126">MFNAKWDPETNGILLVSKEGDMNGTVRPVFFEELDLLKFNDLGFSYPKVEEPILWAVGRFYYYKGDKIAKVEKGGFFDDINIKVYRNNISFQPTNVKRMVEKNEDKIHFYSHDSIDFIREVADKYKNDVDIFVASFSGGKDSVALADLLKRSLSSDDFIFIFADTWLESQFTYDYIEEFVKENSNFTFISAKFDEDQIKMWEKLGPPSRINRWCHTVYKTAPIRKKIKELLNTDTPKVLLFDGIRSEESNRRSKYDSVQSGTKGMLQINVSPILNWTAYEVFLYIFKRELKINKMYRYGFSRVGCIVCPYSSKWAEYLSSKLFSEKTEPYVSHLKKYAHRGGIKDVEKYVSDGGWKSRSGGLYLENGGNKTNFSRKDDDFEIITSTRNEDFLEWIKTIGKFVKNKNGGELLFEGNIFPILEKKMKNGFKYEIKGIGNNYILQNLLKKIGYKSSYCAKCKACESVCPTGALRITEGVKVSSEKCIHCKSCLNYVEKGCWVAKSISYVGTGSVKNMNTKGMSRYQTFGLREEWMPLFFEGDDWLIEGPSNHLGNIQIESMKNWLKDAEFWDGKPTKIGSLFCELKDSTDEFMWCVIWNNLAEKENSPLINWYVLDINPGIYSRSDLVEAASQHRNKTIPGGAIPNRTDKNAISSLIQLFKMSPIGNELNQGKEFTDGKIKLYEKGSSQNVPDIAIVYSIYRYSEKKGRKGLVLEEMLKNKEVSPTTLFSLDFDELKSALVKASSKYSNLIEIEFSGNLDNIKLKEDISSFEIIKYYVDEKKSEIN</sequence>
<dbReference type="Pfam" id="PF01507">
    <property type="entry name" value="PAPS_reduct"/>
    <property type="match status" value="1"/>
</dbReference>
<dbReference type="Pfam" id="PF00037">
    <property type="entry name" value="Fer4"/>
    <property type="match status" value="1"/>
</dbReference>
<dbReference type="PROSITE" id="PS00198">
    <property type="entry name" value="4FE4S_FER_1"/>
    <property type="match status" value="1"/>
</dbReference>
<dbReference type="InterPro" id="IPR002500">
    <property type="entry name" value="PAPS_reduct_dom"/>
</dbReference>
<reference evidence="2 3" key="1">
    <citation type="journal article" date="2020" name="Environ. Microbiol. Rep.">
        <title>Redox cycling of Fe(II) and Fe(III) in magnetite accelerates aceticlastic methanogenesis by Methanosarcina mazei.</title>
        <authorList>
            <person name="Wang H."/>
            <person name="Byrne J.M."/>
            <person name="Liu P."/>
            <person name="Liu J."/>
            <person name="Dong X."/>
            <person name="Lu Y."/>
        </authorList>
    </citation>
    <scope>NUCLEOTIDE SEQUENCE [LARGE SCALE GENOMIC DNA]</scope>
    <source>
        <strain evidence="3">zm-15</strain>
    </source>
</reference>
<dbReference type="PANTHER" id="PTHR43196">
    <property type="entry name" value="SULFATE ADENYLYLTRANSFERASE SUBUNIT 2"/>
    <property type="match status" value="1"/>
</dbReference>
<evidence type="ECO:0000313" key="3">
    <source>
        <dbReference type="Proteomes" id="UP000467371"/>
    </source>
</evidence>